<evidence type="ECO:0000313" key="13">
    <source>
        <dbReference type="Proteomes" id="UP000421425"/>
    </source>
</evidence>
<evidence type="ECO:0000256" key="2">
    <source>
        <dbReference type="ARBA" id="ARBA00022475"/>
    </source>
</evidence>
<evidence type="ECO:0000256" key="5">
    <source>
        <dbReference type="ARBA" id="ARBA00023136"/>
    </source>
</evidence>
<dbReference type="AlphaFoldDB" id="A0A1E7NU34"/>
<reference evidence="10" key="2">
    <citation type="journal article" date="2019" name="Appl. Environ. Microbiol.">
        <title>Population genetics and characterization of Campylobacter jejuni isolates in western jackdaws and game birds in Finland.</title>
        <authorList>
            <person name="Kovanen S."/>
            <person name="Rossi M."/>
            <person name="Pohja-Mykra M."/>
            <person name="Nieminen T."/>
            <person name="Raunio-Saarnisto M."/>
            <person name="Sauvala M."/>
            <person name="Fredriksson-Ahomaa M."/>
            <person name="Hanninen M.L."/>
            <person name="Kivisto R."/>
        </authorList>
    </citation>
    <scope>NUCLEOTIDE SEQUENCE [LARGE SCALE GENOMIC DNA]</scope>
    <source>
        <strain evidence="10">CB296</strain>
    </source>
</reference>
<protein>
    <submittedName>
        <fullName evidence="8">Multidrug efflux SMR transporter</fullName>
    </submittedName>
    <submittedName>
        <fullName evidence="10">QacE family quaternary ammonium compound efflux SMR transporter</fullName>
    </submittedName>
</protein>
<dbReference type="RefSeq" id="WP_002880510.1">
    <property type="nucleotide sequence ID" value="NZ_CYQH01000121.1"/>
</dbReference>
<evidence type="ECO:0000313" key="9">
    <source>
        <dbReference type="EMBL" id="OSY78665.1"/>
    </source>
</evidence>
<comment type="subcellular location">
    <subcellularLocation>
        <location evidence="1 6">Cell membrane</location>
        <topology evidence="1 6">Multi-pass membrane protein</topology>
    </subcellularLocation>
</comment>
<reference evidence="9 11" key="1">
    <citation type="submission" date="2017-03" db="EMBL/GenBank/DDBJ databases">
        <title>Characterization of Campylobacter jejuni water isolates.</title>
        <authorList>
            <person name="Nilsson A."/>
            <person name="Skarp A."/>
            <person name="Johansson C."/>
            <person name="Kaden R."/>
            <person name="Engstrand L."/>
            <person name="Rautelin H."/>
        </authorList>
    </citation>
    <scope>NUCLEOTIDE SEQUENCE [LARGE SCALE GENOMIC DNA]</scope>
    <source>
        <strain evidence="9 11">VA12</strain>
    </source>
</reference>
<dbReference type="InterPro" id="IPR037185">
    <property type="entry name" value="EmrE-like"/>
</dbReference>
<sequence>MNEKFNINIAWFLIILGGIIECFWVSGLKYSTEIWHYILTAIGVCISFTCFLKACERLEVSITYSVFVGIGTIGVVLNEMFIFNEAVSVIKLVLIAILLLSIIALKRVSKEA</sequence>
<comment type="similarity">
    <text evidence="6">Belongs to the drug/metabolite transporter (DMT) superfamily. Small multidrug resistance (SMR) (TC 2.A.7.1) family.</text>
</comment>
<feature type="transmembrane region" description="Helical" evidence="7">
    <location>
        <begin position="7"/>
        <end position="28"/>
    </location>
</feature>
<dbReference type="EMBL" id="PRCK01000005">
    <property type="protein sequence ID" value="RTJ95127.1"/>
    <property type="molecule type" value="Genomic_DNA"/>
</dbReference>
<dbReference type="EMBL" id="NAAF01000002">
    <property type="protein sequence ID" value="OSY78665.1"/>
    <property type="molecule type" value="Genomic_DNA"/>
</dbReference>
<name>A0A1E7NU34_CAMJU</name>
<dbReference type="SUPFAM" id="SSF103481">
    <property type="entry name" value="Multidrug resistance efflux transporter EmrE"/>
    <property type="match status" value="1"/>
</dbReference>
<evidence type="ECO:0000256" key="1">
    <source>
        <dbReference type="ARBA" id="ARBA00004651"/>
    </source>
</evidence>
<dbReference type="PANTHER" id="PTHR30561:SF7">
    <property type="entry name" value="GUANIDINIUM EFFLUX SYSTEM SUBUNIT GDNC-RELATED"/>
    <property type="match status" value="1"/>
</dbReference>
<gene>
    <name evidence="9" type="ORF">B5Y32_01760</name>
    <name evidence="10" type="ORF">C3H42_06280</name>
    <name evidence="8" type="ORF">F8Y55_02770</name>
</gene>
<dbReference type="Proteomes" id="UP000287237">
    <property type="component" value="Unassembled WGS sequence"/>
</dbReference>
<comment type="caution">
    <text evidence="10">The sequence shown here is derived from an EMBL/GenBank/DDBJ whole genome shotgun (WGS) entry which is preliminary data.</text>
</comment>
<feature type="transmembrane region" description="Helical" evidence="7">
    <location>
        <begin position="34"/>
        <end position="52"/>
    </location>
</feature>
<reference evidence="8 13" key="3">
    <citation type="submission" date="2019-10" db="EMBL/GenBank/DDBJ databases">
        <authorList>
            <consortium name="PulseNet: The National Subtyping Network for Foodborne Disease Surveillance"/>
            <person name="Tarr C.L."/>
            <person name="Trees E."/>
            <person name="Katz L.S."/>
            <person name="Carleton-Romer H.A."/>
            <person name="Stroika S."/>
            <person name="Kucerova Z."/>
            <person name="Roache K.F."/>
            <person name="Sabol A.L."/>
            <person name="Besser J."/>
            <person name="Gerner-Smidt P."/>
        </authorList>
    </citation>
    <scope>NUCLEOTIDE SEQUENCE [LARGE SCALE GENOMIC DNA]</scope>
    <source>
        <strain evidence="8 13">PNUSAC012091</strain>
    </source>
</reference>
<dbReference type="GO" id="GO:0005886">
    <property type="term" value="C:plasma membrane"/>
    <property type="evidence" value="ECO:0007669"/>
    <property type="project" value="UniProtKB-SubCell"/>
</dbReference>
<dbReference type="Pfam" id="PF00893">
    <property type="entry name" value="Multi_Drug_Res"/>
    <property type="match status" value="1"/>
</dbReference>
<feature type="transmembrane region" description="Helical" evidence="7">
    <location>
        <begin position="64"/>
        <end position="83"/>
    </location>
</feature>
<evidence type="ECO:0000313" key="12">
    <source>
        <dbReference type="Proteomes" id="UP000287237"/>
    </source>
</evidence>
<evidence type="ECO:0000256" key="4">
    <source>
        <dbReference type="ARBA" id="ARBA00022989"/>
    </source>
</evidence>
<dbReference type="Proteomes" id="UP000421425">
    <property type="component" value="Unassembled WGS sequence"/>
</dbReference>
<dbReference type="Gene3D" id="1.10.3730.20">
    <property type="match status" value="1"/>
</dbReference>
<dbReference type="InterPro" id="IPR045324">
    <property type="entry name" value="Small_multidrug_res"/>
</dbReference>
<evidence type="ECO:0000313" key="8">
    <source>
        <dbReference type="EMBL" id="ECZ5737581.1"/>
    </source>
</evidence>
<evidence type="ECO:0000256" key="7">
    <source>
        <dbReference type="SAM" id="Phobius"/>
    </source>
</evidence>
<keyword evidence="2" id="KW-1003">Cell membrane</keyword>
<dbReference type="EMBL" id="AALHBX010000003">
    <property type="protein sequence ID" value="ECZ5737581.1"/>
    <property type="molecule type" value="Genomic_DNA"/>
</dbReference>
<keyword evidence="4 7" id="KW-1133">Transmembrane helix</keyword>
<evidence type="ECO:0000313" key="11">
    <source>
        <dbReference type="Proteomes" id="UP000194235"/>
    </source>
</evidence>
<evidence type="ECO:0000256" key="6">
    <source>
        <dbReference type="RuleBase" id="RU003942"/>
    </source>
</evidence>
<organism evidence="10 12">
    <name type="scientific">Campylobacter jejuni</name>
    <dbReference type="NCBI Taxonomy" id="197"/>
    <lineage>
        <taxon>Bacteria</taxon>
        <taxon>Pseudomonadati</taxon>
        <taxon>Campylobacterota</taxon>
        <taxon>Epsilonproteobacteria</taxon>
        <taxon>Campylobacterales</taxon>
        <taxon>Campylobacteraceae</taxon>
        <taxon>Campylobacter</taxon>
    </lineage>
</organism>
<dbReference type="PANTHER" id="PTHR30561">
    <property type="entry name" value="SMR FAMILY PROTON-DEPENDENT DRUG EFFLUX TRANSPORTER SUGE"/>
    <property type="match status" value="1"/>
</dbReference>
<keyword evidence="3 6" id="KW-0812">Transmembrane</keyword>
<proteinExistence type="inferred from homology"/>
<keyword evidence="5 7" id="KW-0472">Membrane</keyword>
<accession>A0A1E7NU34</accession>
<evidence type="ECO:0000256" key="3">
    <source>
        <dbReference type="ARBA" id="ARBA00022692"/>
    </source>
</evidence>
<feature type="transmembrane region" description="Helical" evidence="7">
    <location>
        <begin position="89"/>
        <end position="105"/>
    </location>
</feature>
<dbReference type="Proteomes" id="UP000194235">
    <property type="component" value="Unassembled WGS sequence"/>
</dbReference>
<dbReference type="GO" id="GO:0022857">
    <property type="term" value="F:transmembrane transporter activity"/>
    <property type="evidence" value="ECO:0007669"/>
    <property type="project" value="InterPro"/>
</dbReference>
<evidence type="ECO:0000313" key="10">
    <source>
        <dbReference type="EMBL" id="RTJ95127.1"/>
    </source>
</evidence>
<dbReference type="InterPro" id="IPR000390">
    <property type="entry name" value="Small_drug/metabolite_transptr"/>
</dbReference>